<organism evidence="1">
    <name type="scientific">Myoviridae sp. ctfJc17</name>
    <dbReference type="NCBI Taxonomy" id="2827612"/>
    <lineage>
        <taxon>Viruses</taxon>
        <taxon>Duplodnaviria</taxon>
        <taxon>Heunggongvirae</taxon>
        <taxon>Uroviricota</taxon>
        <taxon>Caudoviricetes</taxon>
    </lineage>
</organism>
<dbReference type="EMBL" id="BK015898">
    <property type="protein sequence ID" value="DAD72441.1"/>
    <property type="molecule type" value="Genomic_DNA"/>
</dbReference>
<evidence type="ECO:0000313" key="1">
    <source>
        <dbReference type="EMBL" id="DAD72441.1"/>
    </source>
</evidence>
<protein>
    <submittedName>
        <fullName evidence="1">Uncharacterized protein</fullName>
    </submittedName>
</protein>
<reference evidence="1" key="1">
    <citation type="journal article" date="2021" name="Proc. Natl. Acad. Sci. U.S.A.">
        <title>A Catalog of Tens of Thousands of Viruses from Human Metagenomes Reveals Hidden Associations with Chronic Diseases.</title>
        <authorList>
            <person name="Tisza M.J."/>
            <person name="Buck C.B."/>
        </authorList>
    </citation>
    <scope>NUCLEOTIDE SEQUENCE</scope>
    <source>
        <strain evidence="1">CtfJc17</strain>
    </source>
</reference>
<accession>A0A8S5LQY7</accession>
<name>A0A8S5LQY7_9CAUD</name>
<proteinExistence type="predicted"/>
<sequence>MADFEADKTSGKGPTLIMVHPLKMNDTESDKKASLIVDVNGVTKTVSLLQKKSTLSYEYQLEVDKDTLNIPGKGGTDTLVVTSRRRGIINGTPQGDWENVQVIAELVEGNPFTDYVVRFTDQTEKNLEVKINSKNKTEQDITGTLIIKQSESNDTKTIKVIQAAGTVSYTYRLEPPTVNLLVPKDQNINEYETSVGFTITGYRSKLIEGEKVSEEVMAFKIPTVGQSQDVKLFNSNVTVTYWITNYGNISNTPKTTLSATVHAKKTAGVMINGTSANFECVFTDGGKYAFTPILVAQLV</sequence>